<feature type="compositionally biased region" description="Polar residues" evidence="1">
    <location>
        <begin position="1561"/>
        <end position="1574"/>
    </location>
</feature>
<dbReference type="EMBL" id="CALQ01001326">
    <property type="protein sequence ID" value="CCM17524.1"/>
    <property type="molecule type" value="Genomic_DNA"/>
</dbReference>
<reference evidence="2" key="1">
    <citation type="submission" date="2012-08" db="EMBL/GenBank/DDBJ databases">
        <title>Comparative genomics of metastatic and non-metastatic Leishmania guyanensis provides insights into polygenic factors involved in Leishmania RNA virus infection.</title>
        <authorList>
            <person name="Smith D."/>
            <person name="Hertz-Fowler C."/>
            <person name="Martin R."/>
            <person name="Dickens N."/>
            <person name="Fasel N."/>
            <person name="Falquet L."/>
            <person name="Beverley S."/>
            <person name="Zangger H."/>
            <person name="Calderon-Copete S."/>
            <person name="Mottram J."/>
            <person name="Xenarios I."/>
        </authorList>
    </citation>
    <scope>NUCLEOTIDE SEQUENCE</scope>
    <source>
        <strain evidence="2">MHOM/BR/75/M4147/SSU:IR2SAT-LUC</strain>
    </source>
</reference>
<feature type="region of interest" description="Disordered" evidence="1">
    <location>
        <begin position="1384"/>
        <end position="1416"/>
    </location>
</feature>
<accession>A0A1E1J1T7</accession>
<feature type="compositionally biased region" description="Low complexity" evidence="1">
    <location>
        <begin position="1592"/>
        <end position="1609"/>
    </location>
</feature>
<feature type="region of interest" description="Disordered" evidence="1">
    <location>
        <begin position="380"/>
        <end position="414"/>
    </location>
</feature>
<proteinExistence type="predicted"/>
<feature type="region of interest" description="Disordered" evidence="1">
    <location>
        <begin position="1561"/>
        <end position="1611"/>
    </location>
</feature>
<protein>
    <submittedName>
        <fullName evidence="2">Uncharacterized protein</fullName>
    </submittedName>
</protein>
<feature type="compositionally biased region" description="Basic residues" evidence="1">
    <location>
        <begin position="1396"/>
        <end position="1405"/>
    </location>
</feature>
<gene>
    <name evidence="2" type="primary">LgM4147LRVhigh.30.01650.00970</name>
    <name evidence="2" type="ORF">BN36_3050220</name>
</gene>
<organism evidence="2">
    <name type="scientific">Leishmania guyanensis</name>
    <dbReference type="NCBI Taxonomy" id="5670"/>
    <lineage>
        <taxon>Eukaryota</taxon>
        <taxon>Discoba</taxon>
        <taxon>Euglenozoa</taxon>
        <taxon>Kinetoplastea</taxon>
        <taxon>Metakinetoplastina</taxon>
        <taxon>Trypanosomatida</taxon>
        <taxon>Trypanosomatidae</taxon>
        <taxon>Leishmaniinae</taxon>
        <taxon>Leishmania</taxon>
        <taxon>Leishmania guyanensis species complex</taxon>
    </lineage>
</organism>
<feature type="region of interest" description="Disordered" evidence="1">
    <location>
        <begin position="1442"/>
        <end position="1461"/>
    </location>
</feature>
<sequence>MPFPSAASFTQAKWLAFFAELTAKLTHHNALVVMEGAELLKRLLLSRVSIAAVLQQGDLLLRLLDAWRGCVLAEYPHEFLHRYDETAFTLSAPPPPSAAVALNDELSFVLAESISQCIDLMVSLHTDGDPYYSLLVLARAGPMMEVLVDVIQMAPPQTYGITASLLQQLLALPLGRDPLGSMCIGDSVDDARGEGVRLGFDKATLAQLRKSIPLQQHVHSLAEAVQEHRVLLQHATDTLAELLAVQQGPRRLAAVSLFNQASKRLRKCQLRHGCGATAAAFVSGGDDPPGIPPYSRYSARESTVDDSDLNVTITGAALAPRLSPSPPLNAVTLCAMDDLEQGLRAAEKRRHSSAAALPGKAEEARGAAAAAAAARSDVSLAKEAARSPSPPAANPIMESDKSPAPPSHPHDVSAMVDAEPPRLVCAVPLTMAEESLRHLAASRSHDAFFAAFDWLWCLTVADAPVVGEALTPEMLRCGLGRYLMSAPRTRRDRVLFTLLLLWIGHMHSVSALREETHNCVLGLAASALLPMLRAELAEDGGRTSPRQARNNSGDHGISSLAVSAITPTNTNIAAATSATMLSAQAAMNHLDYGGVGADPRVTGLSLHPSLFRYGEGRDGGSDPSVSGSALLPYATTRKAQEAALLLRPSIGVILLSFLLNIHTGAVAHMQRAWVLQGRVLEVAQMAVRRAQGCRSVLLDTPTSIDGALSDEVYLEYALRSVRTDATTVAVLGCRLVAAVLGDEVRWGAAAGDRSAVTSAPTFVPAGKALSDGSDTAASIQAELALSAQSLIPLLVDVAVSNPDVTAAQESGAASSVHHVPLNLRCSRYTSLGECALVALDACLQYHAQAGHLRSRRGFPVCVSSFTIEDLVRALPSLTGVSQCSVHPPVRAVPYRLLLYLSQRLEEVLVVLRYMPSLASAAVSRVLDYGPRAAQWEAAAAAEWLTVLVDLLIGAETVTQAAAPSCEAKPPSPSQQRRRLPTGAELLNEYFHFDDSPLSRKLLVTIASGRRSTSTGSAYAVNALLQLATHLQSYLQARRRRTLHERHCHPQQLSPSSLCSATREGVAIEEAVTFPLCPAGASSIAQWVLLLQGITADNRRLARICRAFKHSIEGDHRVTCRGSSGVIKDACSRAVTAAEQIALQYNFTGTLFRALEALLCDAAAEVQAASLSSWILCDAVAAALTLPTPSNVVGMLSRRFQAALAPEAGATDAAHSSPSWALPPALVFGYQAAIQWASRVGASWLTGSYGCVAQTEVGTSGGARVRGGLPLKQGCVGLVEDICTGALSAMQETSLGVSQRTRCLAATLLSAVVDACPAEQLGVLESHGAALFAASTTLQRLPCVSGLQCRLLRRVHSAAMRAATSGDGWLDENITSLKHTVDSFKEHTRLSSSSAKKGGRNSHRRQSPQPHSAKQAARDLQRFQVLVSLLTSLVSCAGATVGDNAVHTSNPRGEDEEKSPAGRQPLLTSAQRQALCAVLCDALRVDQLQPTVVLALRSMADTHEGVVLALRSMADTHEGRHCILTEIASTGDPLGRTLFGRLLALTLHMPNRWVRADSASGTGLSSHAFSPTSASQDRHRRLRSASSPQHSPSITCAGATAASSASPSRTLPHGGTALCSDRGTISAVGCDVCTALCGLRSGEAAEGATALTDAGPSSVPTSSNVFLSAFVRHRGMEYLARAVVEADREMRRHGRDLAVPLHWLRLAAALSLHVSIAKLFLQESDFFSVLLELAGTPASALHAPAATLALLAIRNVCFADGLKSALCQDARVLLTLKAAGMGITAVSQLIEWRPQPSPSPRSKRLLTAARPTVTGGAPPLTSRTGAHLEVMLREDVIDMGNKTEVDWGKQACVYARGMTQFGEEPSTDRRDPASCDAAGVVLTVEEKSAGVVPSGAVGVDRVAAIPLPRHLFGDVTNRSRAAEVEGSLLEIDATVGGGSPVKRVENEMLPVLVAATDSEAHRRRYLAATAVVSLWFDNQRGRSAIAGVLAAEPCWSMEDVQAAIKAPVAPPMSTKAERGAR</sequence>
<name>A0A1E1J1T7_LEIGU</name>
<evidence type="ECO:0000313" key="2">
    <source>
        <dbReference type="EMBL" id="CCM17524.1"/>
    </source>
</evidence>
<evidence type="ECO:0000256" key="1">
    <source>
        <dbReference type="SAM" id="MobiDB-lite"/>
    </source>
</evidence>